<feature type="domain" description="PAS" evidence="7">
    <location>
        <begin position="127"/>
        <end position="179"/>
    </location>
</feature>
<comment type="catalytic activity">
    <reaction evidence="1">
        <text>ATP + protein L-histidine = ADP + protein N-phospho-L-histidine.</text>
        <dbReference type="EC" id="2.7.13.3"/>
    </reaction>
</comment>
<dbReference type="AlphaFoldDB" id="A0A6I6JKN4"/>
<dbReference type="FunFam" id="3.30.565.10:FF:000006">
    <property type="entry name" value="Sensor histidine kinase WalK"/>
    <property type="match status" value="1"/>
</dbReference>
<organism evidence="9 10">
    <name type="scientific">Maribellus comscasis</name>
    <dbReference type="NCBI Taxonomy" id="2681766"/>
    <lineage>
        <taxon>Bacteria</taxon>
        <taxon>Pseudomonadati</taxon>
        <taxon>Bacteroidota</taxon>
        <taxon>Bacteroidia</taxon>
        <taxon>Marinilabiliales</taxon>
        <taxon>Prolixibacteraceae</taxon>
        <taxon>Maribellus</taxon>
    </lineage>
</organism>
<dbReference type="SMART" id="SM00091">
    <property type="entry name" value="PAS"/>
    <property type="match status" value="2"/>
</dbReference>
<accession>A0A6I6JKN4</accession>
<dbReference type="CDD" id="cd00130">
    <property type="entry name" value="PAS"/>
    <property type="match status" value="2"/>
</dbReference>
<keyword evidence="5" id="KW-0418">Kinase</keyword>
<evidence type="ECO:0000259" key="7">
    <source>
        <dbReference type="PROSITE" id="PS50112"/>
    </source>
</evidence>
<dbReference type="InterPro" id="IPR000014">
    <property type="entry name" value="PAS"/>
</dbReference>
<dbReference type="InterPro" id="IPR013767">
    <property type="entry name" value="PAS_fold"/>
</dbReference>
<evidence type="ECO:0000256" key="4">
    <source>
        <dbReference type="ARBA" id="ARBA00022679"/>
    </source>
</evidence>
<dbReference type="EC" id="2.7.13.3" evidence="2"/>
<protein>
    <recommendedName>
        <fullName evidence="2">histidine kinase</fullName>
        <ecNumber evidence="2">2.7.13.3</ecNumber>
    </recommendedName>
</protein>
<dbReference type="Pfam" id="PF00989">
    <property type="entry name" value="PAS"/>
    <property type="match status" value="1"/>
</dbReference>
<dbReference type="SUPFAM" id="SSF47384">
    <property type="entry name" value="Homodimeric domain of signal transducing histidine kinase"/>
    <property type="match status" value="1"/>
</dbReference>
<dbReference type="SMART" id="SM00387">
    <property type="entry name" value="HATPase_c"/>
    <property type="match status" value="1"/>
</dbReference>
<dbReference type="GO" id="GO:0000155">
    <property type="term" value="F:phosphorelay sensor kinase activity"/>
    <property type="evidence" value="ECO:0007669"/>
    <property type="project" value="InterPro"/>
</dbReference>
<dbReference type="PRINTS" id="PR00344">
    <property type="entry name" value="BCTRLSENSOR"/>
</dbReference>
<evidence type="ECO:0000256" key="5">
    <source>
        <dbReference type="ARBA" id="ARBA00022777"/>
    </source>
</evidence>
<dbReference type="Pfam" id="PF00512">
    <property type="entry name" value="HisKA"/>
    <property type="match status" value="1"/>
</dbReference>
<gene>
    <name evidence="9" type="ORF">GM418_04180</name>
</gene>
<dbReference type="RefSeq" id="WP_158863456.1">
    <property type="nucleotide sequence ID" value="NZ_CP046401.1"/>
</dbReference>
<dbReference type="PROSITE" id="PS50109">
    <property type="entry name" value="HIS_KIN"/>
    <property type="match status" value="1"/>
</dbReference>
<dbReference type="PANTHER" id="PTHR43304:SF1">
    <property type="entry name" value="PAC DOMAIN-CONTAINING PROTEIN"/>
    <property type="match status" value="1"/>
</dbReference>
<feature type="domain" description="PAC" evidence="8">
    <location>
        <begin position="83"/>
        <end position="133"/>
    </location>
</feature>
<dbReference type="Gene3D" id="3.30.565.10">
    <property type="entry name" value="Histidine kinase-like ATPase, C-terminal domain"/>
    <property type="match status" value="1"/>
</dbReference>
<dbReference type="SMART" id="SM00086">
    <property type="entry name" value="PAC"/>
    <property type="match status" value="2"/>
</dbReference>
<dbReference type="InterPro" id="IPR005467">
    <property type="entry name" value="His_kinase_dom"/>
</dbReference>
<keyword evidence="3" id="KW-0597">Phosphoprotein</keyword>
<dbReference type="InterPro" id="IPR003594">
    <property type="entry name" value="HATPase_dom"/>
</dbReference>
<dbReference type="InterPro" id="IPR036890">
    <property type="entry name" value="HATPase_C_sf"/>
</dbReference>
<sequence length="484" mass="55216">MNVKHKELSFQLMVEASPISLVLVNSYGKIAYLNSYAEKLFLYNKNELIGRDLSILLPQKYRSHHPDLLKDYFTNPVTRQMGENRDLYALKKDNVEFPVEIGLNPIVTVEGTLVLAAIIDITERKKANEQFRLVVESAPNAMILADYSGTIVMVNKQTEILFGYERDELVGQKVELLVPGKLKQYHPQLRDKFYAKPQARPMGVGRDLFGLRKDGTEIPIEIGLNPLEKNESQFVLASIIDITERKKNEEAIRLYTKRIEAKNKELEQFSFIASHDLREPLNSITSLIGLLLEEDAGKMDAEMLKRMDFIAKSSSRMKDLVKGLLDYARLGKNSEFGIVDFNEIVAIVVNDLELLVKNSGAEINVKRLPVIAALEVEVHSLFQNLISNAIKYRSKDRKPKIEISAQKVENGWEFVVRDNGIGIPKNQQERIFVIFQRLHGRNEYEGIGVGLAHCRKIVELHDGKIWVESEPEKGSTFYFFIPLK</sequence>
<evidence type="ECO:0000313" key="10">
    <source>
        <dbReference type="Proteomes" id="UP000428260"/>
    </source>
</evidence>
<dbReference type="PROSITE" id="PS50112">
    <property type="entry name" value="PAS"/>
    <property type="match status" value="2"/>
</dbReference>
<dbReference type="KEGG" id="mcos:GM418_04180"/>
<dbReference type="Pfam" id="PF02518">
    <property type="entry name" value="HATPase_c"/>
    <property type="match status" value="1"/>
</dbReference>
<keyword evidence="10" id="KW-1185">Reference proteome</keyword>
<reference evidence="9 10" key="1">
    <citation type="submission" date="2019-11" db="EMBL/GenBank/DDBJ databases">
        <authorList>
            <person name="Zheng R.K."/>
            <person name="Sun C.M."/>
        </authorList>
    </citation>
    <scope>NUCLEOTIDE SEQUENCE [LARGE SCALE GENOMIC DNA]</scope>
    <source>
        <strain evidence="9 10">WC007</strain>
    </source>
</reference>
<dbReference type="InterPro" id="IPR036097">
    <property type="entry name" value="HisK_dim/P_sf"/>
</dbReference>
<evidence type="ECO:0000259" key="8">
    <source>
        <dbReference type="PROSITE" id="PS50113"/>
    </source>
</evidence>
<dbReference type="CDD" id="cd00082">
    <property type="entry name" value="HisKA"/>
    <property type="match status" value="1"/>
</dbReference>
<name>A0A6I6JKN4_9BACT</name>
<dbReference type="NCBIfam" id="TIGR00229">
    <property type="entry name" value="sensory_box"/>
    <property type="match status" value="2"/>
</dbReference>
<dbReference type="InterPro" id="IPR000700">
    <property type="entry name" value="PAS-assoc_C"/>
</dbReference>
<evidence type="ECO:0000259" key="6">
    <source>
        <dbReference type="PROSITE" id="PS50109"/>
    </source>
</evidence>
<dbReference type="Gene3D" id="3.30.450.20">
    <property type="entry name" value="PAS domain"/>
    <property type="match status" value="2"/>
</dbReference>
<dbReference type="GO" id="GO:0006355">
    <property type="term" value="P:regulation of DNA-templated transcription"/>
    <property type="evidence" value="ECO:0007669"/>
    <property type="project" value="InterPro"/>
</dbReference>
<dbReference type="Proteomes" id="UP000428260">
    <property type="component" value="Chromosome"/>
</dbReference>
<dbReference type="InterPro" id="IPR001610">
    <property type="entry name" value="PAC"/>
</dbReference>
<dbReference type="InterPro" id="IPR035965">
    <property type="entry name" value="PAS-like_dom_sf"/>
</dbReference>
<proteinExistence type="predicted"/>
<evidence type="ECO:0000256" key="3">
    <source>
        <dbReference type="ARBA" id="ARBA00022553"/>
    </source>
</evidence>
<evidence type="ECO:0000256" key="1">
    <source>
        <dbReference type="ARBA" id="ARBA00000085"/>
    </source>
</evidence>
<dbReference type="PANTHER" id="PTHR43304">
    <property type="entry name" value="PHYTOCHROME-LIKE PROTEIN CPH1"/>
    <property type="match status" value="1"/>
</dbReference>
<dbReference type="SUPFAM" id="SSF55785">
    <property type="entry name" value="PYP-like sensor domain (PAS domain)"/>
    <property type="match status" value="2"/>
</dbReference>
<dbReference type="EMBL" id="CP046401">
    <property type="protein sequence ID" value="QGY42881.1"/>
    <property type="molecule type" value="Genomic_DNA"/>
</dbReference>
<dbReference type="SUPFAM" id="SSF55874">
    <property type="entry name" value="ATPase domain of HSP90 chaperone/DNA topoisomerase II/histidine kinase"/>
    <property type="match status" value="1"/>
</dbReference>
<feature type="domain" description="PAS" evidence="7">
    <location>
        <begin position="6"/>
        <end position="59"/>
    </location>
</feature>
<dbReference type="Pfam" id="PF13426">
    <property type="entry name" value="PAS_9"/>
    <property type="match status" value="1"/>
</dbReference>
<dbReference type="InterPro" id="IPR052162">
    <property type="entry name" value="Sensor_kinase/Photoreceptor"/>
</dbReference>
<dbReference type="InterPro" id="IPR003661">
    <property type="entry name" value="HisK_dim/P_dom"/>
</dbReference>
<dbReference type="InterPro" id="IPR004358">
    <property type="entry name" value="Sig_transdc_His_kin-like_C"/>
</dbReference>
<feature type="domain" description="Histidine kinase" evidence="6">
    <location>
        <begin position="272"/>
        <end position="484"/>
    </location>
</feature>
<evidence type="ECO:0000256" key="2">
    <source>
        <dbReference type="ARBA" id="ARBA00012438"/>
    </source>
</evidence>
<evidence type="ECO:0000313" key="9">
    <source>
        <dbReference type="EMBL" id="QGY42881.1"/>
    </source>
</evidence>
<feature type="domain" description="PAC" evidence="8">
    <location>
        <begin position="204"/>
        <end position="254"/>
    </location>
</feature>
<dbReference type="SMART" id="SM00388">
    <property type="entry name" value="HisKA"/>
    <property type="match status" value="1"/>
</dbReference>
<dbReference type="PROSITE" id="PS50113">
    <property type="entry name" value="PAC"/>
    <property type="match status" value="2"/>
</dbReference>
<keyword evidence="4" id="KW-0808">Transferase</keyword>
<dbReference type="Gene3D" id="1.10.287.130">
    <property type="match status" value="1"/>
</dbReference>